<organism evidence="6 7">
    <name type="scientific">Pleomassaria siparia CBS 279.74</name>
    <dbReference type="NCBI Taxonomy" id="1314801"/>
    <lineage>
        <taxon>Eukaryota</taxon>
        <taxon>Fungi</taxon>
        <taxon>Dikarya</taxon>
        <taxon>Ascomycota</taxon>
        <taxon>Pezizomycotina</taxon>
        <taxon>Dothideomycetes</taxon>
        <taxon>Pleosporomycetidae</taxon>
        <taxon>Pleosporales</taxon>
        <taxon>Pleomassariaceae</taxon>
        <taxon>Pleomassaria</taxon>
    </lineage>
</organism>
<dbReference type="EMBL" id="MU005769">
    <property type="protein sequence ID" value="KAF2710166.1"/>
    <property type="molecule type" value="Genomic_DNA"/>
</dbReference>
<evidence type="ECO:0000256" key="3">
    <source>
        <dbReference type="ARBA" id="ARBA00023274"/>
    </source>
</evidence>
<evidence type="ECO:0000256" key="4">
    <source>
        <dbReference type="ARBA" id="ARBA00040565"/>
    </source>
</evidence>
<gene>
    <name evidence="6" type="ORF">K504DRAFT_533146</name>
</gene>
<dbReference type="GO" id="GO:0003735">
    <property type="term" value="F:structural constituent of ribosome"/>
    <property type="evidence" value="ECO:0007669"/>
    <property type="project" value="InterPro"/>
</dbReference>
<dbReference type="InterPro" id="IPR013005">
    <property type="entry name" value="Ribosomal_uL4-like"/>
</dbReference>
<keyword evidence="7" id="KW-1185">Reference proteome</keyword>
<dbReference type="Proteomes" id="UP000799428">
    <property type="component" value="Unassembled WGS sequence"/>
</dbReference>
<keyword evidence="3" id="KW-0687">Ribonucleoprotein</keyword>
<feature type="region of interest" description="Disordered" evidence="5">
    <location>
        <begin position="136"/>
        <end position="159"/>
    </location>
</feature>
<evidence type="ECO:0000256" key="2">
    <source>
        <dbReference type="ARBA" id="ARBA00022980"/>
    </source>
</evidence>
<dbReference type="PANTHER" id="PTHR10746">
    <property type="entry name" value="50S RIBOSOMAL PROTEIN L4"/>
    <property type="match status" value="1"/>
</dbReference>
<dbReference type="OrthoDB" id="275876at2759"/>
<reference evidence="6" key="1">
    <citation type="journal article" date="2020" name="Stud. Mycol.">
        <title>101 Dothideomycetes genomes: a test case for predicting lifestyles and emergence of pathogens.</title>
        <authorList>
            <person name="Haridas S."/>
            <person name="Albert R."/>
            <person name="Binder M."/>
            <person name="Bloem J."/>
            <person name="Labutti K."/>
            <person name="Salamov A."/>
            <person name="Andreopoulos B."/>
            <person name="Baker S."/>
            <person name="Barry K."/>
            <person name="Bills G."/>
            <person name="Bluhm B."/>
            <person name="Cannon C."/>
            <person name="Castanera R."/>
            <person name="Culley D."/>
            <person name="Daum C."/>
            <person name="Ezra D."/>
            <person name="Gonzalez J."/>
            <person name="Henrissat B."/>
            <person name="Kuo A."/>
            <person name="Liang C."/>
            <person name="Lipzen A."/>
            <person name="Lutzoni F."/>
            <person name="Magnuson J."/>
            <person name="Mondo S."/>
            <person name="Nolan M."/>
            <person name="Ohm R."/>
            <person name="Pangilinan J."/>
            <person name="Park H.-J."/>
            <person name="Ramirez L."/>
            <person name="Alfaro M."/>
            <person name="Sun H."/>
            <person name="Tritt A."/>
            <person name="Yoshinaga Y."/>
            <person name="Zwiers L.-H."/>
            <person name="Turgeon B."/>
            <person name="Goodwin S."/>
            <person name="Spatafora J."/>
            <person name="Crous P."/>
            <person name="Grigoriev I."/>
        </authorList>
    </citation>
    <scope>NUCLEOTIDE SEQUENCE</scope>
    <source>
        <strain evidence="6">CBS 279.74</strain>
    </source>
</reference>
<evidence type="ECO:0000256" key="1">
    <source>
        <dbReference type="ARBA" id="ARBA00010528"/>
    </source>
</evidence>
<keyword evidence="2 6" id="KW-0689">Ribosomal protein</keyword>
<dbReference type="GO" id="GO:0005840">
    <property type="term" value="C:ribosome"/>
    <property type="evidence" value="ECO:0007669"/>
    <property type="project" value="UniProtKB-KW"/>
</dbReference>
<feature type="compositionally biased region" description="Basic and acidic residues" evidence="5">
    <location>
        <begin position="507"/>
        <end position="516"/>
    </location>
</feature>
<evidence type="ECO:0000313" key="6">
    <source>
        <dbReference type="EMBL" id="KAF2710166.1"/>
    </source>
</evidence>
<dbReference type="GO" id="GO:0006412">
    <property type="term" value="P:translation"/>
    <property type="evidence" value="ECO:0007669"/>
    <property type="project" value="InterPro"/>
</dbReference>
<feature type="compositionally biased region" description="Basic and acidic residues" evidence="5">
    <location>
        <begin position="544"/>
        <end position="575"/>
    </location>
</feature>
<evidence type="ECO:0000256" key="5">
    <source>
        <dbReference type="SAM" id="MobiDB-lite"/>
    </source>
</evidence>
<feature type="compositionally biased region" description="Basic residues" evidence="5">
    <location>
        <begin position="576"/>
        <end position="585"/>
    </location>
</feature>
<feature type="region of interest" description="Disordered" evidence="5">
    <location>
        <begin position="479"/>
        <end position="585"/>
    </location>
</feature>
<name>A0A6G1KBB1_9PLEO</name>
<feature type="compositionally biased region" description="Acidic residues" evidence="5">
    <location>
        <begin position="479"/>
        <end position="503"/>
    </location>
</feature>
<dbReference type="Pfam" id="PF00573">
    <property type="entry name" value="Ribosomal_L4"/>
    <property type="match status" value="1"/>
</dbReference>
<dbReference type="InterPro" id="IPR002136">
    <property type="entry name" value="Ribosomal_uL4"/>
</dbReference>
<evidence type="ECO:0000313" key="7">
    <source>
        <dbReference type="Proteomes" id="UP000799428"/>
    </source>
</evidence>
<dbReference type="GO" id="GO:1990904">
    <property type="term" value="C:ribonucleoprotein complex"/>
    <property type="evidence" value="ECO:0007669"/>
    <property type="project" value="UniProtKB-KW"/>
</dbReference>
<dbReference type="Gene3D" id="3.40.1370.10">
    <property type="match status" value="1"/>
</dbReference>
<dbReference type="InterPro" id="IPR023574">
    <property type="entry name" value="Ribosomal_uL4_dom_sf"/>
</dbReference>
<protein>
    <recommendedName>
        <fullName evidence="4">Large ribosomal subunit protein uL4m</fullName>
    </recommendedName>
</protein>
<dbReference type="NCBIfam" id="TIGR03953">
    <property type="entry name" value="rplD_bact"/>
    <property type="match status" value="1"/>
</dbReference>
<comment type="similarity">
    <text evidence="1">Belongs to the universal ribosomal protein uL4 family.</text>
</comment>
<accession>A0A6G1KBB1</accession>
<dbReference type="FunFam" id="3.40.1370.10:FF:000016">
    <property type="entry name" value="60S ribosomal protein L4, mitochondrial"/>
    <property type="match status" value="1"/>
</dbReference>
<dbReference type="AlphaFoldDB" id="A0A6G1KBB1"/>
<dbReference type="SUPFAM" id="SSF52166">
    <property type="entry name" value="Ribosomal protein L4"/>
    <property type="match status" value="1"/>
</dbReference>
<proteinExistence type="inferred from homology"/>
<sequence length="585" mass="65294">MASTRISAPVRGVKLQLSRLSTRQDVVPKCITSSIARPISTTTSSRASVSSIITSASAPSSPIKPLQEQTVLATIHHFPSLEPLRFESYPANHLYLPTRRDILHRAVIYEGDMTRLGTASTKTRYEVRGSAKKIRPQKGSGRARLGDKKSPMLRGGGVAFGPKPRDFSSGLQKKVYDLAWRTALSYRYRKGELVIVDNAMEIESPSPKLLNDIFESHPWGNSSGRSLLITLEQRPLLERALDAMGRSRQSLTWDEVDVKDLLELSRIVIERDALKNILLMHQEDLTHTSLPWYKGMVESSPPTSLEAITGWPEFRDLMSVPAVERDSHRTTLYQSVASQRWQEAASLPDDHPQKALLAVSSLELGAQSKNISVALQKSGRSTRSNVLSAHKRMLLKAEATEMRVQALRLLGKEEEANALWREAGDIRTDVGIAEADMCMLKGNQFVRIANDFTQKEMYEESEKAERQAEEWFARAEAANEGEELLEEFEEEDATSEELQELDVVEASIEKKDAVEEKDGEIETTSRSDAGEKASQAAAIPDTAPTDKDINTTEKAYEETKMVEKKETRERADGKASTKKKDRKGT</sequence>
<dbReference type="PANTHER" id="PTHR10746:SF6">
    <property type="entry name" value="LARGE RIBOSOMAL SUBUNIT PROTEIN UL4M"/>
    <property type="match status" value="1"/>
</dbReference>